<organism evidence="3 4">
    <name type="scientific">Mucilaginibacter angelicae</name>
    <dbReference type="NCBI Taxonomy" id="869718"/>
    <lineage>
        <taxon>Bacteria</taxon>
        <taxon>Pseudomonadati</taxon>
        <taxon>Bacteroidota</taxon>
        <taxon>Sphingobacteriia</taxon>
        <taxon>Sphingobacteriales</taxon>
        <taxon>Sphingobacteriaceae</taxon>
        <taxon>Mucilaginibacter</taxon>
    </lineage>
</organism>
<feature type="transmembrane region" description="Helical" evidence="1">
    <location>
        <begin position="292"/>
        <end position="309"/>
    </location>
</feature>
<keyword evidence="3" id="KW-0012">Acyltransferase</keyword>
<dbReference type="InterPro" id="IPR002656">
    <property type="entry name" value="Acyl_transf_3_dom"/>
</dbReference>
<keyword evidence="4" id="KW-1185">Reference proteome</keyword>
<reference evidence="3 4" key="1">
    <citation type="submission" date="2024-09" db="EMBL/GenBank/DDBJ databases">
        <authorList>
            <person name="Sun Q."/>
            <person name="Mori K."/>
        </authorList>
    </citation>
    <scope>NUCLEOTIDE SEQUENCE [LARGE SCALE GENOMIC DNA]</scope>
    <source>
        <strain evidence="3 4">NCAIM B.02415</strain>
    </source>
</reference>
<dbReference type="RefSeq" id="WP_377022413.1">
    <property type="nucleotide sequence ID" value="NZ_JBHLTS010000021.1"/>
</dbReference>
<feature type="transmembrane region" description="Helical" evidence="1">
    <location>
        <begin position="208"/>
        <end position="227"/>
    </location>
</feature>
<dbReference type="EC" id="2.3.-.-" evidence="3"/>
<proteinExistence type="predicted"/>
<dbReference type="GO" id="GO:0016746">
    <property type="term" value="F:acyltransferase activity"/>
    <property type="evidence" value="ECO:0007669"/>
    <property type="project" value="UniProtKB-KW"/>
</dbReference>
<dbReference type="InterPro" id="IPR050879">
    <property type="entry name" value="Acyltransferase_3"/>
</dbReference>
<evidence type="ECO:0000313" key="3">
    <source>
        <dbReference type="EMBL" id="MFC0514569.1"/>
    </source>
</evidence>
<dbReference type="PANTHER" id="PTHR23028:SF53">
    <property type="entry name" value="ACYL_TRANSF_3 DOMAIN-CONTAINING PROTEIN"/>
    <property type="match status" value="1"/>
</dbReference>
<keyword evidence="1" id="KW-1133">Transmembrane helix</keyword>
<evidence type="ECO:0000259" key="2">
    <source>
        <dbReference type="Pfam" id="PF01757"/>
    </source>
</evidence>
<gene>
    <name evidence="3" type="ORF">ACFFGT_10165</name>
</gene>
<sequence length="341" mass="38454">MKKHNYAIDLFRFLAALMVVLFHLNQAIEPANNWYRNTVKYGWLGVPVFFVISGYCIMLSAFQAANSMDFLSRRFFRIYPPYWASLLVVLLAACVQKLYLGANAVHNLPRNAAAILANMTLATAPLTAVETSNWVYWSLTCELLFYVTVALALLAGKDKVIYSLTGTSLLAAFLPVQHEGLLFFLDQWPALGLGLSVFYFFRITDRISGFGFASLLLINLYGLLNSSVYQNDYKLVTIAATGLVLGSNYIKIPRNICSALGLYSYSVYLIHVPIGVFVLGLTESEAVKRQPVWNLIYDLSVYLVVSIIARQMYRRIEQPAIHYGRKFSQQYFRGHKGKTAI</sequence>
<comment type="caution">
    <text evidence="3">The sequence shown here is derived from an EMBL/GenBank/DDBJ whole genome shotgun (WGS) entry which is preliminary data.</text>
</comment>
<accession>A0ABV6L507</accession>
<keyword evidence="3" id="KW-0808">Transferase</keyword>
<keyword evidence="1" id="KW-0812">Transmembrane</keyword>
<feature type="transmembrane region" description="Helical" evidence="1">
    <location>
        <begin position="82"/>
        <end position="100"/>
    </location>
</feature>
<feature type="transmembrane region" description="Helical" evidence="1">
    <location>
        <begin position="262"/>
        <end position="280"/>
    </location>
</feature>
<evidence type="ECO:0000256" key="1">
    <source>
        <dbReference type="SAM" id="Phobius"/>
    </source>
</evidence>
<name>A0ABV6L507_9SPHI</name>
<feature type="transmembrane region" description="Helical" evidence="1">
    <location>
        <begin position="160"/>
        <end position="176"/>
    </location>
</feature>
<dbReference type="PANTHER" id="PTHR23028">
    <property type="entry name" value="ACETYLTRANSFERASE"/>
    <property type="match status" value="1"/>
</dbReference>
<feature type="domain" description="Acyltransferase 3" evidence="2">
    <location>
        <begin position="5"/>
        <end position="308"/>
    </location>
</feature>
<feature type="transmembrane region" description="Helical" evidence="1">
    <location>
        <begin position="134"/>
        <end position="153"/>
    </location>
</feature>
<keyword evidence="1" id="KW-0472">Membrane</keyword>
<dbReference type="Pfam" id="PF01757">
    <property type="entry name" value="Acyl_transf_3"/>
    <property type="match status" value="1"/>
</dbReference>
<evidence type="ECO:0000313" key="4">
    <source>
        <dbReference type="Proteomes" id="UP001589828"/>
    </source>
</evidence>
<dbReference type="EMBL" id="JBHLTS010000021">
    <property type="protein sequence ID" value="MFC0514569.1"/>
    <property type="molecule type" value="Genomic_DNA"/>
</dbReference>
<feature type="transmembrane region" description="Helical" evidence="1">
    <location>
        <begin position="43"/>
        <end position="62"/>
    </location>
</feature>
<protein>
    <submittedName>
        <fullName evidence="3">Acyltransferase family protein</fullName>
        <ecNumber evidence="3">2.3.-.-</ecNumber>
    </submittedName>
</protein>
<dbReference type="Proteomes" id="UP001589828">
    <property type="component" value="Unassembled WGS sequence"/>
</dbReference>